<feature type="transmembrane region" description="Helical" evidence="6">
    <location>
        <begin position="12"/>
        <end position="32"/>
    </location>
</feature>
<feature type="transmembrane region" description="Helical" evidence="6">
    <location>
        <begin position="117"/>
        <end position="137"/>
    </location>
</feature>
<dbReference type="PANTHER" id="PTHR30250:SF11">
    <property type="entry name" value="O-ANTIGEN TRANSPORTER-RELATED"/>
    <property type="match status" value="1"/>
</dbReference>
<dbReference type="EMBL" id="CP012040">
    <property type="protein sequence ID" value="AKP49845.1"/>
    <property type="molecule type" value="Genomic_DNA"/>
</dbReference>
<dbReference type="GO" id="GO:0005886">
    <property type="term" value="C:plasma membrane"/>
    <property type="evidence" value="ECO:0007669"/>
    <property type="project" value="UniProtKB-SubCell"/>
</dbReference>
<feature type="transmembrane region" description="Helical" evidence="6">
    <location>
        <begin position="44"/>
        <end position="63"/>
    </location>
</feature>
<dbReference type="InterPro" id="IPR002797">
    <property type="entry name" value="Polysacc_synth"/>
</dbReference>
<keyword evidence="5 6" id="KW-0472">Membrane</keyword>
<evidence type="ECO:0000256" key="5">
    <source>
        <dbReference type="ARBA" id="ARBA00023136"/>
    </source>
</evidence>
<feature type="transmembrane region" description="Helical" evidence="6">
    <location>
        <begin position="149"/>
        <end position="169"/>
    </location>
</feature>
<dbReference type="KEGG" id="camu:CA2015_0369"/>
<dbReference type="Proteomes" id="UP000036520">
    <property type="component" value="Chromosome"/>
</dbReference>
<feature type="transmembrane region" description="Helical" evidence="6">
    <location>
        <begin position="425"/>
        <end position="444"/>
    </location>
</feature>
<evidence type="ECO:0000313" key="8">
    <source>
        <dbReference type="Proteomes" id="UP000036520"/>
    </source>
</evidence>
<dbReference type="Pfam" id="PF01943">
    <property type="entry name" value="Polysacc_synt"/>
    <property type="match status" value="1"/>
</dbReference>
<dbReference type="PANTHER" id="PTHR30250">
    <property type="entry name" value="PST FAMILY PREDICTED COLANIC ACID TRANSPORTER"/>
    <property type="match status" value="1"/>
</dbReference>
<gene>
    <name evidence="7" type="ORF">CA2015_0369</name>
</gene>
<feature type="transmembrane region" description="Helical" evidence="6">
    <location>
        <begin position="242"/>
        <end position="265"/>
    </location>
</feature>
<accession>A0A0H4P9M9</accession>
<evidence type="ECO:0000256" key="4">
    <source>
        <dbReference type="ARBA" id="ARBA00022989"/>
    </source>
</evidence>
<proteinExistence type="predicted"/>
<feature type="transmembrane region" description="Helical" evidence="6">
    <location>
        <begin position="366"/>
        <end position="387"/>
    </location>
</feature>
<feature type="transmembrane region" description="Helical" evidence="6">
    <location>
        <begin position="393"/>
        <end position="413"/>
    </location>
</feature>
<evidence type="ECO:0000313" key="7">
    <source>
        <dbReference type="EMBL" id="AKP49845.1"/>
    </source>
</evidence>
<dbReference type="AlphaFoldDB" id="A0A0H4P9M9"/>
<dbReference type="OrthoDB" id="88014at2"/>
<reference evidence="7 8" key="1">
    <citation type="submission" date="2015-07" db="EMBL/GenBank/DDBJ databases">
        <authorList>
            <person name="Kim K.M."/>
        </authorList>
    </citation>
    <scope>NUCLEOTIDE SEQUENCE [LARGE SCALE GENOMIC DNA]</scope>
    <source>
        <strain evidence="7 8">KCTC 12363</strain>
    </source>
</reference>
<keyword evidence="8" id="KW-1185">Reference proteome</keyword>
<dbReference type="STRING" id="320787.CA2015_0369"/>
<feature type="transmembrane region" description="Helical" evidence="6">
    <location>
        <begin position="175"/>
        <end position="195"/>
    </location>
</feature>
<keyword evidence="3 6" id="KW-0812">Transmembrane</keyword>
<feature type="transmembrane region" description="Helical" evidence="6">
    <location>
        <begin position="450"/>
        <end position="472"/>
    </location>
</feature>
<keyword evidence="4 6" id="KW-1133">Transmembrane helix</keyword>
<sequence length="496" mass="56125">MAGVKQSVLTTIFSYVGVIVGYVNLLWLFPYVLSPTQIGLFKTVQDIALLLVPFAQLGIGHGITRFFPRLRGKEFAFFSFSLIIATVGFFMVASLFFVFKTPIINAFAEKAPEVNNFLIVALLITFFSLFNSLLEAFCRSFLKIAIPSLIRDVFLRVFMAMLVIGYYFSFYSFDFMIWGMGAVYMLAMISIMLYMKREKIFKIDFNWKRITLPIKKEFLQYSLITLLGTAGALLIMKIDSIMVSSMIGLDANAIYTIGFSIAVVIEMPRRAISQVAMPVISEMFAKNQLTGINALYKKIAINQLLICLLIFLMIWINIESLYHFVPNRSIYEQGKWVVLLIGLGKLTDVIFSVNGEIIVFSKFYTFNITATLFMSVAVIVFNLVLIPHYGIEGAALASLIAMFFYNFVKFVFIKIKLGFNSFTPNVFLILLAGILSWAVSYYLIPTFEAVILDILIRSGIVTAVYLLLLHILKAAPETETMVLQKIKQLLSMLSKH</sequence>
<evidence type="ECO:0000256" key="1">
    <source>
        <dbReference type="ARBA" id="ARBA00004651"/>
    </source>
</evidence>
<evidence type="ECO:0000256" key="6">
    <source>
        <dbReference type="SAM" id="Phobius"/>
    </source>
</evidence>
<dbReference type="InterPro" id="IPR050833">
    <property type="entry name" value="Poly_Biosynth_Transport"/>
</dbReference>
<name>A0A0H4P9M9_9BACT</name>
<evidence type="ECO:0000256" key="3">
    <source>
        <dbReference type="ARBA" id="ARBA00022692"/>
    </source>
</evidence>
<feature type="transmembrane region" description="Helical" evidence="6">
    <location>
        <begin position="75"/>
        <end position="97"/>
    </location>
</feature>
<organism evidence="7 8">
    <name type="scientific">Cyclobacterium amurskyense</name>
    <dbReference type="NCBI Taxonomy" id="320787"/>
    <lineage>
        <taxon>Bacteria</taxon>
        <taxon>Pseudomonadati</taxon>
        <taxon>Bacteroidota</taxon>
        <taxon>Cytophagia</taxon>
        <taxon>Cytophagales</taxon>
        <taxon>Cyclobacteriaceae</taxon>
        <taxon>Cyclobacterium</taxon>
    </lineage>
</organism>
<evidence type="ECO:0000256" key="2">
    <source>
        <dbReference type="ARBA" id="ARBA00022475"/>
    </source>
</evidence>
<feature type="transmembrane region" description="Helical" evidence="6">
    <location>
        <begin position="299"/>
        <end position="316"/>
    </location>
</feature>
<comment type="subcellular location">
    <subcellularLocation>
        <location evidence="1">Cell membrane</location>
        <topology evidence="1">Multi-pass membrane protein</topology>
    </subcellularLocation>
</comment>
<dbReference type="RefSeq" id="WP_048640339.1">
    <property type="nucleotide sequence ID" value="NZ_CAXBGM010000006.1"/>
</dbReference>
<keyword evidence="2" id="KW-1003">Cell membrane</keyword>
<protein>
    <submittedName>
        <fullName evidence="7">Polysaccharide biosynthesis protein</fullName>
    </submittedName>
</protein>
<feature type="transmembrane region" description="Helical" evidence="6">
    <location>
        <begin position="218"/>
        <end position="236"/>
    </location>
</feature>
<feature type="transmembrane region" description="Helical" evidence="6">
    <location>
        <begin position="336"/>
        <end position="354"/>
    </location>
</feature>